<gene>
    <name evidence="5" type="ORF">O0R41_12850</name>
</gene>
<dbReference type="Gene3D" id="2.40.160.50">
    <property type="entry name" value="membrane protein fhac: a member of the omp85/tpsb transporter family"/>
    <property type="match status" value="1"/>
</dbReference>
<evidence type="ECO:0000256" key="1">
    <source>
        <dbReference type="ARBA" id="ARBA00004370"/>
    </source>
</evidence>
<sequence length="394" mass="42173">MRHYRHGLTSAALVVAGLTFTGSAWAQAAYLPDELDHQLDTLAPVDTVVSTPSASKSKPDLLIAPLPVSNPALGTGAALAGVLYYNPNGSPTPWVTGVAGGYTSTDTWGVGLFHQMALDDDRFHITALAGYGDARLNFYGIGPNAGEAGLSVKLRDKGLMAYLDGQVRIFDKGLLSNLHFGARASYLRLESSASIPTPDRPDLDLPEVELRSKIATIGPSFTFDTRDHPFNPHKGVLVTGTWMFGADFLGSDFEHSKLEILSTGYFRLAKSTVLAVRKTLCSVKGDAPFYDLCMFGRHADLRGYEAGRYRDGATWALQAELRQRVTDHLGVVGFAGVGGIAQSSGDIWKHSYVLGSGGVGLRYLASPANDVNLRLDVAWGKDGAAVYFGIGEAF</sequence>
<protein>
    <submittedName>
        <fullName evidence="5">BamA/TamA family outer membrane protein</fullName>
    </submittedName>
</protein>
<dbReference type="RefSeq" id="WP_317517207.1">
    <property type="nucleotide sequence ID" value="NZ_JAPTHD010000004.1"/>
</dbReference>
<keyword evidence="3" id="KW-0732">Signal</keyword>
<keyword evidence="2" id="KW-0472">Membrane</keyword>
<dbReference type="InterPro" id="IPR000184">
    <property type="entry name" value="Bac_surfAg_D15"/>
</dbReference>
<dbReference type="EMBL" id="JAPTHD010000004">
    <property type="protein sequence ID" value="MDV5824487.1"/>
    <property type="molecule type" value="Genomic_DNA"/>
</dbReference>
<organism evidence="5 6">
    <name type="scientific">Sphingobium naphthae</name>
    <dbReference type="NCBI Taxonomy" id="1886786"/>
    <lineage>
        <taxon>Bacteria</taxon>
        <taxon>Pseudomonadati</taxon>
        <taxon>Pseudomonadota</taxon>
        <taxon>Alphaproteobacteria</taxon>
        <taxon>Sphingomonadales</taxon>
        <taxon>Sphingomonadaceae</taxon>
        <taxon>Sphingobium</taxon>
    </lineage>
</organism>
<accession>A0ABU3ZYD6</accession>
<comment type="caution">
    <text evidence="5">The sequence shown here is derived from an EMBL/GenBank/DDBJ whole genome shotgun (WGS) entry which is preliminary data.</text>
</comment>
<evidence type="ECO:0000256" key="2">
    <source>
        <dbReference type="ARBA" id="ARBA00023136"/>
    </source>
</evidence>
<feature type="signal peptide" evidence="3">
    <location>
        <begin position="1"/>
        <end position="26"/>
    </location>
</feature>
<evidence type="ECO:0000256" key="3">
    <source>
        <dbReference type="SAM" id="SignalP"/>
    </source>
</evidence>
<feature type="chain" id="PRO_5046158078" evidence="3">
    <location>
        <begin position="27"/>
        <end position="394"/>
    </location>
</feature>
<reference evidence="6" key="1">
    <citation type="journal article" date="2022" name="J Environ Chem Eng">
        <title>Biodegradation of petroleum oil using a constructed nonpathogenic and heavy metal-tolerant bacterial consortium isolated from marine sponges.</title>
        <authorList>
            <person name="Dechsakulwatana C."/>
            <person name="Rungsihiranrut A."/>
            <person name="Muangchinda C."/>
            <person name="Ningthoujam R."/>
            <person name="Klankeo P."/>
            <person name="Pinyakong O."/>
        </authorList>
    </citation>
    <scope>NUCLEOTIDE SEQUENCE [LARGE SCALE GENOMIC DNA]</scope>
    <source>
        <strain evidence="6">MO2-4</strain>
    </source>
</reference>
<proteinExistence type="predicted"/>
<evidence type="ECO:0000313" key="6">
    <source>
        <dbReference type="Proteomes" id="UP001185984"/>
    </source>
</evidence>
<comment type="subcellular location">
    <subcellularLocation>
        <location evidence="1">Membrane</location>
    </subcellularLocation>
</comment>
<feature type="domain" description="Bacterial surface antigen (D15)" evidence="4">
    <location>
        <begin position="207"/>
        <end position="394"/>
    </location>
</feature>
<name>A0ABU3ZYD6_9SPHN</name>
<evidence type="ECO:0000313" key="5">
    <source>
        <dbReference type="EMBL" id="MDV5824487.1"/>
    </source>
</evidence>
<dbReference type="Pfam" id="PF01103">
    <property type="entry name" value="Omp85"/>
    <property type="match status" value="1"/>
</dbReference>
<keyword evidence="6" id="KW-1185">Reference proteome</keyword>
<evidence type="ECO:0000259" key="4">
    <source>
        <dbReference type="Pfam" id="PF01103"/>
    </source>
</evidence>
<dbReference type="Proteomes" id="UP001185984">
    <property type="component" value="Unassembled WGS sequence"/>
</dbReference>